<feature type="compositionally biased region" description="Polar residues" evidence="3">
    <location>
        <begin position="430"/>
        <end position="440"/>
    </location>
</feature>
<dbReference type="SUPFAM" id="SSF52540">
    <property type="entry name" value="P-loop containing nucleoside triphosphate hydrolases"/>
    <property type="match status" value="1"/>
</dbReference>
<reference evidence="6" key="5">
    <citation type="submission" date="2018-04" db="UniProtKB">
        <authorList>
            <consortium name="EnsemblFungi"/>
        </authorList>
    </citation>
    <scope>IDENTIFICATION</scope>
    <source>
        <strain evidence="6">R3-111a-1</strain>
    </source>
</reference>
<evidence type="ECO:0000259" key="4">
    <source>
        <dbReference type="Pfam" id="PF01926"/>
    </source>
</evidence>
<evidence type="ECO:0000256" key="2">
    <source>
        <dbReference type="ARBA" id="ARBA00023134"/>
    </source>
</evidence>
<dbReference type="GO" id="GO:0005525">
    <property type="term" value="F:GTP binding"/>
    <property type="evidence" value="ECO:0007669"/>
    <property type="project" value="UniProtKB-KW"/>
</dbReference>
<sequence>MPGMRPLARTAAASSRNGRLLAASCRRLRSRQDSIPETPDSDSDLSQYPPPTKPPAAEPASDSPPPPPPQAATTPRPRHGFNPRLTYEASQNITRSYFLGHHHAAVQRMREKLVNIGLIIECRDMRVPLTSWNPTLETELEARSRPRIVVYTKRDLTAWPTDRAVVDRLKKFHEQDRGPAGLHSSSDRDRLPACLFAGEDDGPATRAILAAVGSAARRQDSLLGMRAMVVGVPNAGKSTLLNRLRSSGLGGGGRPGDAALRRKVARTGAEPGPGVTRSLGTPVRVLAPGTGPDDVPGQGVFVMDTPGVFVPYVGDAEAMLKLALVGCVRDGLVPPAILADYLLFHLNLPARRRDEPRGHALYARLCPEPTNDVDVFLDHVARRTGKLGPGGVPLLDQAADWVVQQWRGGHLGRFVLDDVTAQSIDLARSNSLNPPRSLNQARRLEKERRKERRVEVAKARQG</sequence>
<reference evidence="6" key="4">
    <citation type="journal article" date="2015" name="G3 (Bethesda)">
        <title>Genome sequences of three phytopathogenic species of the Magnaporthaceae family of fungi.</title>
        <authorList>
            <person name="Okagaki L.H."/>
            <person name="Nunes C.C."/>
            <person name="Sailsbery J."/>
            <person name="Clay B."/>
            <person name="Brown D."/>
            <person name="John T."/>
            <person name="Oh Y."/>
            <person name="Young N."/>
            <person name="Fitzgerald M."/>
            <person name="Haas B.J."/>
            <person name="Zeng Q."/>
            <person name="Young S."/>
            <person name="Adiconis X."/>
            <person name="Fan L."/>
            <person name="Levin J.Z."/>
            <person name="Mitchell T.K."/>
            <person name="Okubara P.A."/>
            <person name="Farman M.L."/>
            <person name="Kohn L.M."/>
            <person name="Birren B."/>
            <person name="Ma L.-J."/>
            <person name="Dean R.A."/>
        </authorList>
    </citation>
    <scope>NUCLEOTIDE SEQUENCE</scope>
    <source>
        <strain evidence="6">R3-111a-1</strain>
    </source>
</reference>
<reference evidence="5" key="3">
    <citation type="submission" date="2010-09" db="EMBL/GenBank/DDBJ databases">
        <title>Annotation of Gaeumannomyces graminis var. tritici R3-111a-1.</title>
        <authorList>
            <consortium name="The Broad Institute Genome Sequencing Platform"/>
            <person name="Ma L.-J."/>
            <person name="Dead R."/>
            <person name="Young S.K."/>
            <person name="Zeng Q."/>
            <person name="Gargeya S."/>
            <person name="Fitzgerald M."/>
            <person name="Haas B."/>
            <person name="Abouelleil A."/>
            <person name="Alvarado L."/>
            <person name="Arachchi H.M."/>
            <person name="Berlin A."/>
            <person name="Brown A."/>
            <person name="Chapman S.B."/>
            <person name="Chen Z."/>
            <person name="Dunbar C."/>
            <person name="Freedman E."/>
            <person name="Gearin G."/>
            <person name="Gellesch M."/>
            <person name="Goldberg J."/>
            <person name="Griggs A."/>
            <person name="Gujja S."/>
            <person name="Heiman D."/>
            <person name="Howarth C."/>
            <person name="Larson L."/>
            <person name="Lui A."/>
            <person name="MacDonald P.J.P."/>
            <person name="Mehta T."/>
            <person name="Montmayeur A."/>
            <person name="Murphy C."/>
            <person name="Neiman D."/>
            <person name="Pearson M."/>
            <person name="Priest M."/>
            <person name="Roberts A."/>
            <person name="Saif S."/>
            <person name="Shea T."/>
            <person name="Shenoy N."/>
            <person name="Sisk P."/>
            <person name="Stolte C."/>
            <person name="Sykes S."/>
            <person name="Yandava C."/>
            <person name="Wortman J."/>
            <person name="Nusbaum C."/>
            <person name="Birren B."/>
        </authorList>
    </citation>
    <scope>NUCLEOTIDE SEQUENCE</scope>
    <source>
        <strain evidence="5">R3-111a-1</strain>
    </source>
</reference>
<evidence type="ECO:0000313" key="5">
    <source>
        <dbReference type="EMBL" id="EJT70369.1"/>
    </source>
</evidence>
<evidence type="ECO:0000313" key="6">
    <source>
        <dbReference type="EnsemblFungi" id="EJT70369"/>
    </source>
</evidence>
<protein>
    <recommendedName>
        <fullName evidence="4">G domain-containing protein</fullName>
    </recommendedName>
</protein>
<dbReference type="GO" id="GO:0032543">
    <property type="term" value="P:mitochondrial translation"/>
    <property type="evidence" value="ECO:0007669"/>
    <property type="project" value="TreeGrafter"/>
</dbReference>
<dbReference type="STRING" id="644352.J3PD24"/>
<dbReference type="Proteomes" id="UP000006039">
    <property type="component" value="Unassembled WGS sequence"/>
</dbReference>
<dbReference type="Pfam" id="PF01926">
    <property type="entry name" value="MMR_HSR1"/>
    <property type="match status" value="1"/>
</dbReference>
<accession>J3PD24</accession>
<feature type="region of interest" description="Disordered" evidence="3">
    <location>
        <begin position="26"/>
        <end position="83"/>
    </location>
</feature>
<dbReference type="HOGENOM" id="CLU_011106_0_1_1"/>
<keyword evidence="2" id="KW-0342">GTP-binding</keyword>
<proteinExistence type="predicted"/>
<dbReference type="GO" id="GO:0003924">
    <property type="term" value="F:GTPase activity"/>
    <property type="evidence" value="ECO:0007669"/>
    <property type="project" value="TreeGrafter"/>
</dbReference>
<keyword evidence="1" id="KW-0547">Nucleotide-binding</keyword>
<feature type="region of interest" description="Disordered" evidence="3">
    <location>
        <begin position="430"/>
        <end position="462"/>
    </location>
</feature>
<evidence type="ECO:0000256" key="1">
    <source>
        <dbReference type="ARBA" id="ARBA00022741"/>
    </source>
</evidence>
<dbReference type="eggNOG" id="KOG2485">
    <property type="taxonomic scope" value="Eukaryota"/>
</dbReference>
<dbReference type="Gene3D" id="3.40.50.300">
    <property type="entry name" value="P-loop containing nucleotide triphosphate hydrolases"/>
    <property type="match status" value="1"/>
</dbReference>
<name>J3PD24_GAET3</name>
<dbReference type="PANTHER" id="PTHR45782">
    <property type="entry name" value="MITOCHONDRIAL RIBOSOME-ASSOCIATED GTPASE 1"/>
    <property type="match status" value="1"/>
</dbReference>
<dbReference type="InterPro" id="IPR006073">
    <property type="entry name" value="GTP-bd"/>
</dbReference>
<feature type="compositionally biased region" description="Pro residues" evidence="3">
    <location>
        <begin position="48"/>
        <end position="70"/>
    </location>
</feature>
<dbReference type="GO" id="GO:0005739">
    <property type="term" value="C:mitochondrion"/>
    <property type="evidence" value="ECO:0007669"/>
    <property type="project" value="TreeGrafter"/>
</dbReference>
<reference evidence="7" key="1">
    <citation type="submission" date="2010-07" db="EMBL/GenBank/DDBJ databases">
        <title>The genome sequence of Gaeumannomyces graminis var. tritici strain R3-111a-1.</title>
        <authorList>
            <consortium name="The Broad Institute Genome Sequencing Platform"/>
            <person name="Ma L.-J."/>
            <person name="Dead R."/>
            <person name="Young S."/>
            <person name="Zeng Q."/>
            <person name="Koehrsen M."/>
            <person name="Alvarado L."/>
            <person name="Berlin A."/>
            <person name="Chapman S.B."/>
            <person name="Chen Z."/>
            <person name="Freedman E."/>
            <person name="Gellesch M."/>
            <person name="Goldberg J."/>
            <person name="Griggs A."/>
            <person name="Gujja S."/>
            <person name="Heilman E.R."/>
            <person name="Heiman D."/>
            <person name="Hepburn T."/>
            <person name="Howarth C."/>
            <person name="Jen D."/>
            <person name="Larson L."/>
            <person name="Mehta T."/>
            <person name="Neiman D."/>
            <person name="Pearson M."/>
            <person name="Roberts A."/>
            <person name="Saif S."/>
            <person name="Shea T."/>
            <person name="Shenoy N."/>
            <person name="Sisk P."/>
            <person name="Stolte C."/>
            <person name="Sykes S."/>
            <person name="Walk T."/>
            <person name="White J."/>
            <person name="Yandava C."/>
            <person name="Haas B."/>
            <person name="Nusbaum C."/>
            <person name="Birren B."/>
        </authorList>
    </citation>
    <scope>NUCLEOTIDE SEQUENCE [LARGE SCALE GENOMIC DNA]</scope>
    <source>
        <strain evidence="7">R3-111a-1</strain>
    </source>
</reference>
<dbReference type="PANTHER" id="PTHR45782:SF4">
    <property type="entry name" value="MITOCHONDRIAL RIBOSOME-ASSOCIATED GTPASE 1"/>
    <property type="match status" value="1"/>
</dbReference>
<evidence type="ECO:0000313" key="7">
    <source>
        <dbReference type="Proteomes" id="UP000006039"/>
    </source>
</evidence>
<dbReference type="InterPro" id="IPR023179">
    <property type="entry name" value="GTP-bd_ortho_bundle_sf"/>
</dbReference>
<gene>
    <name evidence="6" type="primary">20351855</name>
    <name evidence="5" type="ORF">GGTG_11397</name>
</gene>
<dbReference type="GeneID" id="20351855"/>
<feature type="domain" description="G" evidence="4">
    <location>
        <begin position="227"/>
        <end position="309"/>
    </location>
</feature>
<evidence type="ECO:0000256" key="3">
    <source>
        <dbReference type="SAM" id="MobiDB-lite"/>
    </source>
</evidence>
<dbReference type="VEuPathDB" id="FungiDB:GGTG_11397"/>
<dbReference type="FunCoup" id="J3PD24">
    <property type="interactions" value="703"/>
</dbReference>
<dbReference type="EnsemblFungi" id="EJT70369">
    <property type="protein sequence ID" value="EJT70369"/>
    <property type="gene ID" value="GGTG_11397"/>
</dbReference>
<dbReference type="Gene3D" id="1.10.1580.10">
    <property type="match status" value="1"/>
</dbReference>
<keyword evidence="7" id="KW-1185">Reference proteome</keyword>
<dbReference type="RefSeq" id="XP_009227547.1">
    <property type="nucleotide sequence ID" value="XM_009229283.1"/>
</dbReference>
<dbReference type="EMBL" id="GL385401">
    <property type="protein sequence ID" value="EJT70369.1"/>
    <property type="molecule type" value="Genomic_DNA"/>
</dbReference>
<feature type="compositionally biased region" description="Basic and acidic residues" evidence="3">
    <location>
        <begin position="442"/>
        <end position="462"/>
    </location>
</feature>
<reference evidence="5" key="2">
    <citation type="submission" date="2010-07" db="EMBL/GenBank/DDBJ databases">
        <authorList>
            <consortium name="The Broad Institute Genome Sequencing Platform"/>
            <consortium name="Broad Institute Genome Sequencing Center for Infectious Disease"/>
            <person name="Ma L.-J."/>
            <person name="Dead R."/>
            <person name="Young S."/>
            <person name="Zeng Q."/>
            <person name="Koehrsen M."/>
            <person name="Alvarado L."/>
            <person name="Berlin A."/>
            <person name="Chapman S.B."/>
            <person name="Chen Z."/>
            <person name="Freedman E."/>
            <person name="Gellesch M."/>
            <person name="Goldberg J."/>
            <person name="Griggs A."/>
            <person name="Gujja S."/>
            <person name="Heilman E.R."/>
            <person name="Heiman D."/>
            <person name="Hepburn T."/>
            <person name="Howarth C."/>
            <person name="Jen D."/>
            <person name="Larson L."/>
            <person name="Mehta T."/>
            <person name="Neiman D."/>
            <person name="Pearson M."/>
            <person name="Roberts A."/>
            <person name="Saif S."/>
            <person name="Shea T."/>
            <person name="Shenoy N."/>
            <person name="Sisk P."/>
            <person name="Stolte C."/>
            <person name="Sykes S."/>
            <person name="Walk T."/>
            <person name="White J."/>
            <person name="Yandava C."/>
            <person name="Haas B."/>
            <person name="Nusbaum C."/>
            <person name="Birren B."/>
        </authorList>
    </citation>
    <scope>NUCLEOTIDE SEQUENCE</scope>
    <source>
        <strain evidence="5">R3-111a-1</strain>
    </source>
</reference>
<organism evidence="5">
    <name type="scientific">Gaeumannomyces tritici (strain R3-111a-1)</name>
    <name type="common">Wheat and barley take-all root rot fungus</name>
    <name type="synonym">Gaeumannomyces graminis var. tritici</name>
    <dbReference type="NCBI Taxonomy" id="644352"/>
    <lineage>
        <taxon>Eukaryota</taxon>
        <taxon>Fungi</taxon>
        <taxon>Dikarya</taxon>
        <taxon>Ascomycota</taxon>
        <taxon>Pezizomycotina</taxon>
        <taxon>Sordariomycetes</taxon>
        <taxon>Sordariomycetidae</taxon>
        <taxon>Magnaporthales</taxon>
        <taxon>Magnaporthaceae</taxon>
        <taxon>Gaeumannomyces</taxon>
    </lineage>
</organism>
<dbReference type="InterPro" id="IPR027417">
    <property type="entry name" value="P-loop_NTPase"/>
</dbReference>
<dbReference type="OrthoDB" id="269151at2759"/>
<dbReference type="AlphaFoldDB" id="J3PD24"/>